<dbReference type="GO" id="GO:0044010">
    <property type="term" value="P:single-species biofilm formation"/>
    <property type="evidence" value="ECO:0007669"/>
    <property type="project" value="TreeGrafter"/>
</dbReference>
<dbReference type="InterPro" id="IPR001173">
    <property type="entry name" value="Glyco_trans_2-like"/>
</dbReference>
<dbReference type="OrthoDB" id="9802649at2"/>
<dbReference type="STRING" id="401562.NS365_04345"/>
<dbReference type="PANTHER" id="PTHR43685:SF2">
    <property type="entry name" value="GLYCOSYLTRANSFERASE 2-LIKE DOMAIN-CONTAINING PROTEIN"/>
    <property type="match status" value="1"/>
</dbReference>
<sequence length="314" mass="33428">MAADLSSSPATPLVAVVIAVRNGAAFIEEAVRSVLNQGACLAGVVVVDDGSTDDTRERVAALGDPRIQLLSNPGHGVSSARNAGAALLPEAGWLLFLDADDRLAPGALDHLLRLAVQGGEPPVAIYGDYERIAADGRVTGRRHLLRRRRAKPSGLILERLLSGNFLINGGVVLVSRSGFAASGGFDPALSLCEDWHLWCRLAALGPILYTPRHVLDYRVHGASVMMGGHRRFADFRPALERIYADAAARPGAGDMPLARLRREAEVALMTYCAAQAFRNGGRWTGVRLALGALRHHPRRAPYVAARFGGAMAGL</sequence>
<name>A0A175R6F7_9HYPH</name>
<dbReference type="SUPFAM" id="SSF53448">
    <property type="entry name" value="Nucleotide-diphospho-sugar transferases"/>
    <property type="match status" value="1"/>
</dbReference>
<organism evidence="2 3">
    <name type="scientific">Aureimonas ureilytica</name>
    <dbReference type="NCBI Taxonomy" id="401562"/>
    <lineage>
        <taxon>Bacteria</taxon>
        <taxon>Pseudomonadati</taxon>
        <taxon>Pseudomonadota</taxon>
        <taxon>Alphaproteobacteria</taxon>
        <taxon>Hyphomicrobiales</taxon>
        <taxon>Aurantimonadaceae</taxon>
        <taxon>Aureimonas</taxon>
    </lineage>
</organism>
<dbReference type="RefSeq" id="WP_058635834.1">
    <property type="nucleotide sequence ID" value="NZ_LDPZ01000036.1"/>
</dbReference>
<evidence type="ECO:0000313" key="3">
    <source>
        <dbReference type="Proteomes" id="UP000078272"/>
    </source>
</evidence>
<dbReference type="PATRIC" id="fig|401562.3.peg.2954"/>
<comment type="caution">
    <text evidence="2">The sequence shown here is derived from an EMBL/GenBank/DDBJ whole genome shotgun (WGS) entry which is preliminary data.</text>
</comment>
<evidence type="ECO:0000313" key="2">
    <source>
        <dbReference type="EMBL" id="KTQ90496.1"/>
    </source>
</evidence>
<feature type="domain" description="Glycosyltransferase 2-like" evidence="1">
    <location>
        <begin position="16"/>
        <end position="120"/>
    </location>
</feature>
<dbReference type="InterPro" id="IPR029044">
    <property type="entry name" value="Nucleotide-diphossugar_trans"/>
</dbReference>
<accession>A0A175R6F7</accession>
<evidence type="ECO:0000259" key="1">
    <source>
        <dbReference type="Pfam" id="PF00535"/>
    </source>
</evidence>
<dbReference type="Proteomes" id="UP000078272">
    <property type="component" value="Unassembled WGS sequence"/>
</dbReference>
<dbReference type="AlphaFoldDB" id="A0A175R6F7"/>
<proteinExistence type="predicted"/>
<dbReference type="PANTHER" id="PTHR43685">
    <property type="entry name" value="GLYCOSYLTRANSFERASE"/>
    <property type="match status" value="1"/>
</dbReference>
<gene>
    <name evidence="2" type="ORF">NS226_16175</name>
</gene>
<dbReference type="InterPro" id="IPR050834">
    <property type="entry name" value="Glycosyltransf_2"/>
</dbReference>
<dbReference type="EMBL" id="LDPZ01000036">
    <property type="protein sequence ID" value="KTQ90496.1"/>
    <property type="molecule type" value="Genomic_DNA"/>
</dbReference>
<protein>
    <recommendedName>
        <fullName evidence="1">Glycosyltransferase 2-like domain-containing protein</fullName>
    </recommendedName>
</protein>
<dbReference type="Pfam" id="PF00535">
    <property type="entry name" value="Glycos_transf_2"/>
    <property type="match status" value="1"/>
</dbReference>
<dbReference type="Gene3D" id="3.90.550.10">
    <property type="entry name" value="Spore Coat Polysaccharide Biosynthesis Protein SpsA, Chain A"/>
    <property type="match status" value="1"/>
</dbReference>
<reference evidence="2 3" key="1">
    <citation type="journal article" date="2016" name="Front. Microbiol.">
        <title>Genomic Resource of Rice Seed Associated Bacteria.</title>
        <authorList>
            <person name="Midha S."/>
            <person name="Bansal K."/>
            <person name="Sharma S."/>
            <person name="Kumar N."/>
            <person name="Patil P.P."/>
            <person name="Chaudhry V."/>
            <person name="Patil P.B."/>
        </authorList>
    </citation>
    <scope>NUCLEOTIDE SEQUENCE [LARGE SCALE GENOMIC DNA]</scope>
    <source>
        <strain evidence="2 3">NS226</strain>
    </source>
</reference>